<dbReference type="Proteomes" id="UP000075886">
    <property type="component" value="Unassembled WGS sequence"/>
</dbReference>
<feature type="transmembrane region" description="Helical" evidence="8">
    <location>
        <begin position="172"/>
        <end position="189"/>
    </location>
</feature>
<dbReference type="CDD" id="cd17358">
    <property type="entry name" value="MFS_GLUT6_8_Class3_like"/>
    <property type="match status" value="1"/>
</dbReference>
<evidence type="ECO:0000313" key="11">
    <source>
        <dbReference type="EnsemblMetazoa" id="AFAF012582-PA"/>
    </source>
</evidence>
<evidence type="ECO:0000313" key="12">
    <source>
        <dbReference type="Proteomes" id="UP000075886"/>
    </source>
</evidence>
<feature type="transmembrane region" description="Helical" evidence="8">
    <location>
        <begin position="355"/>
        <end position="373"/>
    </location>
</feature>
<keyword evidence="5 8" id="KW-0472">Membrane</keyword>
<keyword evidence="4 8" id="KW-1133">Transmembrane helix</keyword>
<dbReference type="PANTHER" id="PTHR48021">
    <property type="match status" value="1"/>
</dbReference>
<dbReference type="PRINTS" id="PR00171">
    <property type="entry name" value="SUGRTRNSPORT"/>
</dbReference>
<dbReference type="NCBIfam" id="TIGR00879">
    <property type="entry name" value="SP"/>
    <property type="match status" value="1"/>
</dbReference>
<evidence type="ECO:0000256" key="1">
    <source>
        <dbReference type="ARBA" id="ARBA00004651"/>
    </source>
</evidence>
<dbReference type="GO" id="GO:0015574">
    <property type="term" value="F:trehalose transmembrane transporter activity"/>
    <property type="evidence" value="ECO:0007669"/>
    <property type="project" value="UniProtKB-ARBA"/>
</dbReference>
<feature type="domain" description="Major facilitator superfamily (MFS) profile" evidence="10">
    <location>
        <begin position="74"/>
        <end position="510"/>
    </location>
</feature>
<keyword evidence="3 8" id="KW-0812">Transmembrane</keyword>
<dbReference type="PANTHER" id="PTHR48021:SF7">
    <property type="entry name" value="RH09188P"/>
    <property type="match status" value="1"/>
</dbReference>
<evidence type="ECO:0000256" key="5">
    <source>
        <dbReference type="ARBA" id="ARBA00023136"/>
    </source>
</evidence>
<feature type="transmembrane region" description="Helical" evidence="8">
    <location>
        <begin position="488"/>
        <end position="506"/>
    </location>
</feature>
<dbReference type="PROSITE" id="PS00216">
    <property type="entry name" value="SUGAR_TRANSPORT_1"/>
    <property type="match status" value="1"/>
</dbReference>
<reference evidence="12" key="1">
    <citation type="submission" date="2014-01" db="EMBL/GenBank/DDBJ databases">
        <title>The Genome Sequence of Anopheles farauti FAR1 (V2).</title>
        <authorList>
            <consortium name="The Broad Institute Genomics Platform"/>
            <person name="Neafsey D.E."/>
            <person name="Besansky N."/>
            <person name="Howell P."/>
            <person name="Walton C."/>
            <person name="Young S.K."/>
            <person name="Zeng Q."/>
            <person name="Gargeya S."/>
            <person name="Fitzgerald M."/>
            <person name="Haas B."/>
            <person name="Abouelleil A."/>
            <person name="Allen A.W."/>
            <person name="Alvarado L."/>
            <person name="Arachchi H.M."/>
            <person name="Berlin A.M."/>
            <person name="Chapman S.B."/>
            <person name="Gainer-Dewar J."/>
            <person name="Goldberg J."/>
            <person name="Griggs A."/>
            <person name="Gujja S."/>
            <person name="Hansen M."/>
            <person name="Howarth C."/>
            <person name="Imamovic A."/>
            <person name="Ireland A."/>
            <person name="Larimer J."/>
            <person name="McCowan C."/>
            <person name="Murphy C."/>
            <person name="Pearson M."/>
            <person name="Poon T.W."/>
            <person name="Priest M."/>
            <person name="Roberts A."/>
            <person name="Saif S."/>
            <person name="Shea T."/>
            <person name="Sisk P."/>
            <person name="Sykes S."/>
            <person name="Wortman J."/>
            <person name="Nusbaum C."/>
            <person name="Birren B."/>
        </authorList>
    </citation>
    <scope>NUCLEOTIDE SEQUENCE [LARGE SCALE GENOMIC DNA]</scope>
    <source>
        <strain evidence="12">FAR1</strain>
    </source>
</reference>
<evidence type="ECO:0000256" key="9">
    <source>
        <dbReference type="SAM" id="SignalP"/>
    </source>
</evidence>
<dbReference type="InterPro" id="IPR005829">
    <property type="entry name" value="Sugar_transporter_CS"/>
</dbReference>
<keyword evidence="2" id="KW-1003">Cell membrane</keyword>
<keyword evidence="6" id="KW-0325">Glycoprotein</keyword>
<dbReference type="PROSITE" id="PS00217">
    <property type="entry name" value="SUGAR_TRANSPORT_2"/>
    <property type="match status" value="1"/>
</dbReference>
<dbReference type="EnsemblMetazoa" id="AFAF012582-RA">
    <property type="protein sequence ID" value="AFAF012582-PA"/>
    <property type="gene ID" value="AFAF012582"/>
</dbReference>
<keyword evidence="9" id="KW-0732">Signal</keyword>
<keyword evidence="7" id="KW-0813">Transport</keyword>
<comment type="similarity">
    <text evidence="7">Belongs to the major facilitator superfamily. Sugar transporter (TC 2.A.1.1) family.</text>
</comment>
<name>A0A182QLG3_9DIPT</name>
<dbReference type="InterPro" id="IPR005828">
    <property type="entry name" value="MFS_sugar_transport-like"/>
</dbReference>
<dbReference type="STRING" id="69004.A0A182QLG3"/>
<dbReference type="InterPro" id="IPR020846">
    <property type="entry name" value="MFS_dom"/>
</dbReference>
<evidence type="ECO:0000256" key="8">
    <source>
        <dbReference type="SAM" id="Phobius"/>
    </source>
</evidence>
<protein>
    <recommendedName>
        <fullName evidence="10">Major facilitator superfamily (MFS) profile domain-containing protein</fullName>
    </recommendedName>
</protein>
<evidence type="ECO:0000256" key="7">
    <source>
        <dbReference type="RuleBase" id="RU003346"/>
    </source>
</evidence>
<dbReference type="InterPro" id="IPR036259">
    <property type="entry name" value="MFS_trans_sf"/>
</dbReference>
<dbReference type="Gene3D" id="1.20.1250.20">
    <property type="entry name" value="MFS general substrate transporter like domains"/>
    <property type="match status" value="1"/>
</dbReference>
<evidence type="ECO:0000256" key="6">
    <source>
        <dbReference type="ARBA" id="ARBA00023180"/>
    </source>
</evidence>
<dbReference type="VEuPathDB" id="VectorBase:AFAF012582"/>
<feature type="transmembrane region" description="Helical" evidence="8">
    <location>
        <begin position="316"/>
        <end position="339"/>
    </location>
</feature>
<comment type="subcellular location">
    <subcellularLocation>
        <location evidence="1">Cell membrane</location>
        <topology evidence="1">Multi-pass membrane protein</topology>
    </subcellularLocation>
</comment>
<reference evidence="11" key="2">
    <citation type="submission" date="2020-05" db="UniProtKB">
        <authorList>
            <consortium name="EnsemblMetazoa"/>
        </authorList>
    </citation>
    <scope>IDENTIFICATION</scope>
    <source>
        <strain evidence="11">FAR1</strain>
    </source>
</reference>
<evidence type="ECO:0000256" key="4">
    <source>
        <dbReference type="ARBA" id="ARBA00022989"/>
    </source>
</evidence>
<dbReference type="PROSITE" id="PS50850">
    <property type="entry name" value="MFS"/>
    <property type="match status" value="1"/>
</dbReference>
<feature type="transmembrane region" description="Helical" evidence="8">
    <location>
        <begin position="455"/>
        <end position="476"/>
    </location>
</feature>
<feature type="transmembrane region" description="Helical" evidence="8">
    <location>
        <begin position="143"/>
        <end position="166"/>
    </location>
</feature>
<feature type="transmembrane region" description="Helical" evidence="8">
    <location>
        <begin position="380"/>
        <end position="402"/>
    </location>
</feature>
<feature type="chain" id="PRO_5046882986" description="Major facilitator superfamily (MFS) profile domain-containing protein" evidence="9">
    <location>
        <begin position="18"/>
        <end position="566"/>
    </location>
</feature>
<dbReference type="Pfam" id="PF00083">
    <property type="entry name" value="Sugar_tr"/>
    <property type="match status" value="1"/>
</dbReference>
<dbReference type="InterPro" id="IPR003663">
    <property type="entry name" value="Sugar/inositol_transpt"/>
</dbReference>
<evidence type="ECO:0000256" key="2">
    <source>
        <dbReference type="ARBA" id="ARBA00022475"/>
    </source>
</evidence>
<keyword evidence="12" id="KW-1185">Reference proteome</keyword>
<feature type="transmembrane region" description="Helical" evidence="8">
    <location>
        <begin position="115"/>
        <end position="134"/>
    </location>
</feature>
<feature type="transmembrane region" description="Helical" evidence="8">
    <location>
        <begin position="225"/>
        <end position="246"/>
    </location>
</feature>
<evidence type="ECO:0000259" key="10">
    <source>
        <dbReference type="PROSITE" id="PS50850"/>
    </source>
</evidence>
<dbReference type="GO" id="GO:0051119">
    <property type="term" value="F:sugar transmembrane transporter activity"/>
    <property type="evidence" value="ECO:0007669"/>
    <property type="project" value="InterPro"/>
</dbReference>
<organism evidence="11 12">
    <name type="scientific">Anopheles farauti</name>
    <dbReference type="NCBI Taxonomy" id="69004"/>
    <lineage>
        <taxon>Eukaryota</taxon>
        <taxon>Metazoa</taxon>
        <taxon>Ecdysozoa</taxon>
        <taxon>Arthropoda</taxon>
        <taxon>Hexapoda</taxon>
        <taxon>Insecta</taxon>
        <taxon>Pterygota</taxon>
        <taxon>Neoptera</taxon>
        <taxon>Endopterygota</taxon>
        <taxon>Diptera</taxon>
        <taxon>Nematocera</taxon>
        <taxon>Culicoidea</taxon>
        <taxon>Culicidae</taxon>
        <taxon>Anophelinae</taxon>
        <taxon>Anopheles</taxon>
    </lineage>
</organism>
<feature type="transmembrane region" description="Helical" evidence="8">
    <location>
        <begin position="72"/>
        <end position="95"/>
    </location>
</feature>
<feature type="signal peptide" evidence="9">
    <location>
        <begin position="1"/>
        <end position="17"/>
    </location>
</feature>
<feature type="transmembrane region" description="Helical" evidence="8">
    <location>
        <begin position="201"/>
        <end position="219"/>
    </location>
</feature>
<dbReference type="AlphaFoldDB" id="A0A182QLG3"/>
<dbReference type="InterPro" id="IPR050549">
    <property type="entry name" value="MFS_Trehalose_Transporter"/>
</dbReference>
<evidence type="ECO:0000256" key="3">
    <source>
        <dbReference type="ARBA" id="ARBA00022692"/>
    </source>
</evidence>
<dbReference type="InterPro" id="IPR044775">
    <property type="entry name" value="MFS_ERD6/Tret1-like"/>
</dbReference>
<accession>A0A182QLG3</accession>
<dbReference type="SUPFAM" id="SSF103473">
    <property type="entry name" value="MFS general substrate transporter"/>
    <property type="match status" value="1"/>
</dbReference>
<feature type="transmembrane region" description="Helical" evidence="8">
    <location>
        <begin position="418"/>
        <end position="443"/>
    </location>
</feature>
<dbReference type="GO" id="GO:0005886">
    <property type="term" value="C:plasma membrane"/>
    <property type="evidence" value="ECO:0007669"/>
    <property type="project" value="UniProtKB-SubCell"/>
</dbReference>
<proteinExistence type="inferred from homology"/>
<sequence>MLLAIVSSVVILTYSYSKMTGKDSVVLVDKDTMPKIVEAGEKGAATVTLATVETGQPPANKAAERGKAMRQVVAAFIANIGTINTGLIFGFSAVVIPQLQAPDSLIPVDESQSSWVASLSAIGTPIGCLLSGYVMDNFGRKKALIATQIPTIIGWIIIACASNVGMIYAGRVLTGFGSGMVGAPARVYTSEVTQPHLRGMLCALASTGISLGVLIQYTLGAFTTWKFLSGVSLIVPIAALLLMFFMPETPNYLVSKQKPEKARRSLARLRGSSYNIDREVEQLQSFAAKTNASGKKKLSLRETVQALVHPSCLKPFAILTIYFMMYQFSGVNTITFYAVEIFRDSGTTMDKNTCTILLGVVRLIFTIVGAILLRRCGRRPLTFISGFGCGFTMVGLGVYLYFKHQWDTAVPPIEPTATWFPVACIFIFITTCTVGFLIVPWVMIGELYPMKVRGLVGGFTTCMAHSFVFIVVKTYPFLTHILQRHGTFILYGCFSFAGTVFFYLCLPETKGKTLQEIEDYFSGRTKTLKKAKPNGTGQQDNDGQQLLLANGTKPAVLTPEKNKLLP</sequence>
<dbReference type="EMBL" id="AXCN02000591">
    <property type="status" value="NOT_ANNOTATED_CDS"/>
    <property type="molecule type" value="Genomic_DNA"/>
</dbReference>